<dbReference type="InterPro" id="IPR006620">
    <property type="entry name" value="Pro_4_hyd_alph"/>
</dbReference>
<evidence type="ECO:0000256" key="4">
    <source>
        <dbReference type="ARBA" id="ARBA00022964"/>
    </source>
</evidence>
<evidence type="ECO:0000256" key="2">
    <source>
        <dbReference type="ARBA" id="ARBA00022723"/>
    </source>
</evidence>
<dbReference type="Proteomes" id="UP001317963">
    <property type="component" value="Chromosome"/>
</dbReference>
<keyword evidence="9" id="KW-1185">Reference proteome</keyword>
<keyword evidence="4" id="KW-0223">Dioxygenase</keyword>
<dbReference type="SMART" id="SM00702">
    <property type="entry name" value="P4Hc"/>
    <property type="match status" value="1"/>
</dbReference>
<dbReference type="InterPro" id="IPR005123">
    <property type="entry name" value="Oxoglu/Fe-dep_dioxygenase_dom"/>
</dbReference>
<dbReference type="RefSeq" id="WP_279241385.1">
    <property type="nucleotide sequence ID" value="NZ_CP036501.1"/>
</dbReference>
<evidence type="ECO:0000313" key="9">
    <source>
        <dbReference type="Proteomes" id="UP001317963"/>
    </source>
</evidence>
<dbReference type="PROSITE" id="PS51471">
    <property type="entry name" value="FE2OG_OXY"/>
    <property type="match status" value="1"/>
</dbReference>
<feature type="domain" description="Fe2OG dioxygenase" evidence="7">
    <location>
        <begin position="211"/>
        <end position="304"/>
    </location>
</feature>
<comment type="cofactor">
    <cofactor evidence="1">
        <name>L-ascorbate</name>
        <dbReference type="ChEBI" id="CHEBI:38290"/>
    </cofactor>
</comment>
<dbReference type="Gene3D" id="2.60.120.620">
    <property type="entry name" value="q2cbj1_9rhob like domain"/>
    <property type="match status" value="1"/>
</dbReference>
<evidence type="ECO:0000256" key="5">
    <source>
        <dbReference type="ARBA" id="ARBA00023002"/>
    </source>
</evidence>
<sequence>MQSDSNLALSSRLSIGDYIPHALIETTEQRLDIQSKAGEPNIFVVLSEAHGALAPQALGLAFPYRHFVLTETASDSTQHKRVFSSAALCRLFLHPLVPISAFVTDANLKIVDYVDAQNLNELQAELTEIRVPTLNLPAPVLVIPNAIDEALAEDLMRYVDNHQEAGFVADQDFKRRLHIHPDRDLEYRLDDKLCKSVLPEIEKVFYSEITHRETYKICRYDGANSGKFGKHRDTIAPHLHRRYAITLVLNDDYEGGGIAFPEYNSDVLSVPKYGAVVFPGALFHQVDEIASGSRYVIISFFFGEAEAAVKEDSERYRFTVKRRVEGLTLTSLMPNQSKPAP</sequence>
<keyword evidence="2" id="KW-0479">Metal-binding</keyword>
<evidence type="ECO:0000313" key="8">
    <source>
        <dbReference type="EMBL" id="UZP74922.1"/>
    </source>
</evidence>
<evidence type="ECO:0000256" key="6">
    <source>
        <dbReference type="ARBA" id="ARBA00023004"/>
    </source>
</evidence>
<proteinExistence type="predicted"/>
<evidence type="ECO:0000256" key="3">
    <source>
        <dbReference type="ARBA" id="ARBA00022896"/>
    </source>
</evidence>
<evidence type="ECO:0000259" key="7">
    <source>
        <dbReference type="PROSITE" id="PS51471"/>
    </source>
</evidence>
<evidence type="ECO:0000256" key="1">
    <source>
        <dbReference type="ARBA" id="ARBA00001961"/>
    </source>
</evidence>
<gene>
    <name evidence="8" type="ORF">E0F26_09320</name>
</gene>
<keyword evidence="6" id="KW-0408">Iron</keyword>
<organism evidence="8 9">
    <name type="scientific">Candidatus Paraluminiphilus aquimaris</name>
    <dbReference type="NCBI Taxonomy" id="2518994"/>
    <lineage>
        <taxon>Bacteria</taxon>
        <taxon>Pseudomonadati</taxon>
        <taxon>Pseudomonadota</taxon>
        <taxon>Gammaproteobacteria</taxon>
        <taxon>Cellvibrionales</taxon>
        <taxon>Halieaceae</taxon>
        <taxon>Candidatus Paraluminiphilus</taxon>
    </lineage>
</organism>
<keyword evidence="3" id="KW-0847">Vitamin C</keyword>
<accession>A0ABY6Q6L8</accession>
<dbReference type="EMBL" id="CP036501">
    <property type="protein sequence ID" value="UZP74922.1"/>
    <property type="molecule type" value="Genomic_DNA"/>
</dbReference>
<protein>
    <submittedName>
        <fullName evidence="8">2OG-Fe(II) oxygenase</fullName>
    </submittedName>
</protein>
<name>A0ABY6Q6L8_9GAMM</name>
<keyword evidence="5" id="KW-0560">Oxidoreductase</keyword>
<reference evidence="8 9" key="1">
    <citation type="submission" date="2019-02" db="EMBL/GenBank/DDBJ databases">
        <title>Halieaceae_genomes.</title>
        <authorList>
            <person name="Li S.-H."/>
        </authorList>
    </citation>
    <scope>NUCLEOTIDE SEQUENCE [LARGE SCALE GENOMIC DNA]</scope>
    <source>
        <strain evidence="8 9">JH123</strain>
    </source>
</reference>